<dbReference type="RefSeq" id="WP_168520606.1">
    <property type="nucleotide sequence ID" value="NZ_JAAXLS010000038.1"/>
</dbReference>
<sequence length="126" mass="13552">MKNIPANLSGYKLMVSEAPVMKMRENEHGEMVPALNWRDEVQFVVSLFAKRRPSSDGRPVGKGEEIRVTLAADPGEGFEEGTYVELIDATVSPWAMKEGSDGVRSGLSFKAAGLKPAGERGLSSAA</sequence>
<dbReference type="EMBL" id="JAAXLS010000038">
    <property type="protein sequence ID" value="NKQ57584.1"/>
    <property type="molecule type" value="Genomic_DNA"/>
</dbReference>
<organism evidence="1 2">
    <name type="scientific">Amycolatopsis acididurans</name>
    <dbReference type="NCBI Taxonomy" id="2724524"/>
    <lineage>
        <taxon>Bacteria</taxon>
        <taxon>Bacillati</taxon>
        <taxon>Actinomycetota</taxon>
        <taxon>Actinomycetes</taxon>
        <taxon>Pseudonocardiales</taxon>
        <taxon>Pseudonocardiaceae</taxon>
        <taxon>Amycolatopsis</taxon>
    </lineage>
</organism>
<dbReference type="Proteomes" id="UP000715441">
    <property type="component" value="Unassembled WGS sequence"/>
</dbReference>
<name>A0ABX1JCX6_9PSEU</name>
<gene>
    <name evidence="1" type="ORF">HFP15_32450</name>
</gene>
<proteinExistence type="predicted"/>
<protein>
    <submittedName>
        <fullName evidence="1">Uncharacterized protein</fullName>
    </submittedName>
</protein>
<keyword evidence="2" id="KW-1185">Reference proteome</keyword>
<reference evidence="1 2" key="1">
    <citation type="submission" date="2020-04" db="EMBL/GenBank/DDBJ databases">
        <title>Novel species.</title>
        <authorList>
            <person name="Teo W.F.A."/>
            <person name="Lipun K."/>
            <person name="Srisuk N."/>
            <person name="Duangmal K."/>
        </authorList>
    </citation>
    <scope>NUCLEOTIDE SEQUENCE [LARGE SCALE GENOMIC DNA]</scope>
    <source>
        <strain evidence="1 2">K13G38</strain>
    </source>
</reference>
<evidence type="ECO:0000313" key="1">
    <source>
        <dbReference type="EMBL" id="NKQ57584.1"/>
    </source>
</evidence>
<evidence type="ECO:0000313" key="2">
    <source>
        <dbReference type="Proteomes" id="UP000715441"/>
    </source>
</evidence>
<accession>A0ABX1JCX6</accession>
<comment type="caution">
    <text evidence="1">The sequence shown here is derived from an EMBL/GenBank/DDBJ whole genome shotgun (WGS) entry which is preliminary data.</text>
</comment>